<keyword evidence="1" id="KW-0472">Membrane</keyword>
<dbReference type="AlphaFoldDB" id="A0A507CI43"/>
<dbReference type="EMBL" id="QEAN01000355">
    <property type="protein sequence ID" value="TPX39302.1"/>
    <property type="molecule type" value="Genomic_DNA"/>
</dbReference>
<organism evidence="2 3">
    <name type="scientific">Synchytrium endobioticum</name>
    <dbReference type="NCBI Taxonomy" id="286115"/>
    <lineage>
        <taxon>Eukaryota</taxon>
        <taxon>Fungi</taxon>
        <taxon>Fungi incertae sedis</taxon>
        <taxon>Chytridiomycota</taxon>
        <taxon>Chytridiomycota incertae sedis</taxon>
        <taxon>Chytridiomycetes</taxon>
        <taxon>Synchytriales</taxon>
        <taxon>Synchytriaceae</taxon>
        <taxon>Synchytrium</taxon>
    </lineage>
</organism>
<evidence type="ECO:0000313" key="3">
    <source>
        <dbReference type="Proteomes" id="UP000317494"/>
    </source>
</evidence>
<keyword evidence="3" id="KW-1185">Reference proteome</keyword>
<protein>
    <submittedName>
        <fullName evidence="2">Uncharacterized protein</fullName>
    </submittedName>
</protein>
<name>A0A507CI43_9FUNG</name>
<evidence type="ECO:0000256" key="1">
    <source>
        <dbReference type="SAM" id="Phobius"/>
    </source>
</evidence>
<reference evidence="2 3" key="1">
    <citation type="journal article" date="2019" name="Sci. Rep.">
        <title>Comparative genomics of chytrid fungi reveal insights into the obligate biotrophic and pathogenic lifestyle of Synchytrium endobioticum.</title>
        <authorList>
            <person name="van de Vossenberg B.T.L.H."/>
            <person name="Warris S."/>
            <person name="Nguyen H.D.T."/>
            <person name="van Gent-Pelzer M.P.E."/>
            <person name="Joly D.L."/>
            <person name="van de Geest H.C."/>
            <person name="Bonants P.J.M."/>
            <person name="Smith D.S."/>
            <person name="Levesque C.A."/>
            <person name="van der Lee T.A.J."/>
        </authorList>
    </citation>
    <scope>NUCLEOTIDE SEQUENCE [LARGE SCALE GENOMIC DNA]</scope>
    <source>
        <strain evidence="2 3">MB42</strain>
    </source>
</reference>
<evidence type="ECO:0000313" key="2">
    <source>
        <dbReference type="EMBL" id="TPX39302.1"/>
    </source>
</evidence>
<keyword evidence="1" id="KW-0812">Transmembrane</keyword>
<dbReference type="VEuPathDB" id="FungiDB:SeMB42_g06379"/>
<proteinExistence type="predicted"/>
<feature type="transmembrane region" description="Helical" evidence="1">
    <location>
        <begin position="24"/>
        <end position="41"/>
    </location>
</feature>
<keyword evidence="1" id="KW-1133">Transmembrane helix</keyword>
<comment type="caution">
    <text evidence="2">The sequence shown here is derived from an EMBL/GenBank/DDBJ whole genome shotgun (WGS) entry which is preliminary data.</text>
</comment>
<accession>A0A507CI43</accession>
<gene>
    <name evidence="2" type="ORF">SeMB42_g06379</name>
</gene>
<dbReference type="Proteomes" id="UP000317494">
    <property type="component" value="Unassembled WGS sequence"/>
</dbReference>
<sequence>MILQASQAQTSSSSTYSMNTMKSLYINIVIYVTAVIILRWVEGASVSDDDHIQEIISKMHNGAAHIRYQDRERTQAWEHYMFAAQSPVDYVSAQIENIISSSIPGNPPYCADWIKEPPNIRSKSIIQIRFCRAYHALVFEKLKTFFIRIQMLFDDEIFRGREKLLAKALGDVWNALYEQYKFEASYRAKCACTGMVLLKLPHYDPTRPNDIGEYLKESSSIGHDLIEQQLQSITALEQACKHGLDDIARLEAQDGRYHGATVRRIVSTKESRFRFLESTKEWNAKWNYRVLNQLALEDRCLLPLCLAHERLIVARAQTDVARMGLYITDYRKGVSNYMVTNRLSEFTAFIECHKRKINEYEKLLEGSGAPERNCVNDEDRDTLKGTDRIANRFQDPLQAVETDFLGIADRRSGLDTRLSLGLGTITSPSVKGHETELRLSLYHDKGSVDGGNTERNRGGLRRQYDSMLQAWPFHWCAETSLATYIPSGVSYLFHNINTVYMVTTS</sequence>